<dbReference type="Pfam" id="PF01381">
    <property type="entry name" value="HTH_3"/>
    <property type="match status" value="1"/>
</dbReference>
<dbReference type="SMART" id="SM00530">
    <property type="entry name" value="HTH_XRE"/>
    <property type="match status" value="1"/>
</dbReference>
<evidence type="ECO:0000256" key="3">
    <source>
        <dbReference type="ARBA" id="ARBA00023163"/>
    </source>
</evidence>
<dbReference type="AlphaFoldDB" id="A0A4R5F113"/>
<dbReference type="InterPro" id="IPR010982">
    <property type="entry name" value="Lambda_DNA-bd_dom_sf"/>
</dbReference>
<dbReference type="OrthoDB" id="528805at2"/>
<dbReference type="Gene3D" id="2.10.109.10">
    <property type="entry name" value="Umud Fragment, subunit A"/>
    <property type="match status" value="1"/>
</dbReference>
<evidence type="ECO:0000256" key="2">
    <source>
        <dbReference type="ARBA" id="ARBA00023125"/>
    </source>
</evidence>
<dbReference type="InterPro" id="IPR015927">
    <property type="entry name" value="Peptidase_S24_S26A/B/C"/>
</dbReference>
<evidence type="ECO:0000256" key="1">
    <source>
        <dbReference type="ARBA" id="ARBA00023015"/>
    </source>
</evidence>
<sequence>MEIFHCTLGQHMSKIHNKIKVIRANSGMTQDDFASALGVKPSKVRDIESGRQRVNDEFLTKLVEIFPVDMNWLFSGRSDDLEAPSISPADGNKPLPGQVRINSQEYSTIGVFDVDAAAGNGIIPVSEAASDMMAFTRSWLMRHGVVADLAGLLRVRGDSMSPTIPDGAYVLVDFRGKADWSVPGIYIVRYNGAIVVKRLQLPIRSNENWVAMISDNATYPPIFIHDPDDVEFQPIARVRGVISNV</sequence>
<keyword evidence="6" id="KW-1185">Reference proteome</keyword>
<reference evidence="5 6" key="1">
    <citation type="submission" date="2019-03" db="EMBL/GenBank/DDBJ databases">
        <authorList>
            <person name="Zhang S."/>
        </authorList>
    </citation>
    <scope>NUCLEOTIDE SEQUENCE [LARGE SCALE GENOMIC DNA]</scope>
    <source>
        <strain evidence="5 6">S4J41</strain>
    </source>
</reference>
<evidence type="ECO:0000313" key="5">
    <source>
        <dbReference type="EMBL" id="TDE40962.1"/>
    </source>
</evidence>
<proteinExistence type="predicted"/>
<dbReference type="Pfam" id="PF00717">
    <property type="entry name" value="Peptidase_S24"/>
    <property type="match status" value="1"/>
</dbReference>
<gene>
    <name evidence="5" type="ORF">E1B25_01750</name>
</gene>
<accession>A0A4R5F113</accession>
<dbReference type="PROSITE" id="PS50943">
    <property type="entry name" value="HTH_CROC1"/>
    <property type="match status" value="1"/>
</dbReference>
<name>A0A4R5F113_9RHOB</name>
<dbReference type="SUPFAM" id="SSF47413">
    <property type="entry name" value="lambda repressor-like DNA-binding domains"/>
    <property type="match status" value="1"/>
</dbReference>
<keyword evidence="1" id="KW-0805">Transcription regulation</keyword>
<comment type="caution">
    <text evidence="5">The sequence shown here is derived from an EMBL/GenBank/DDBJ whole genome shotgun (WGS) entry which is preliminary data.</text>
</comment>
<dbReference type="EMBL" id="SMFP01000001">
    <property type="protein sequence ID" value="TDE40962.1"/>
    <property type="molecule type" value="Genomic_DNA"/>
</dbReference>
<feature type="domain" description="HTH cro/C1-type" evidence="4">
    <location>
        <begin position="19"/>
        <end position="73"/>
    </location>
</feature>
<protein>
    <submittedName>
        <fullName evidence="5">Helix-turn-helix domain-containing protein</fullName>
    </submittedName>
</protein>
<evidence type="ECO:0000259" key="4">
    <source>
        <dbReference type="PROSITE" id="PS50943"/>
    </source>
</evidence>
<dbReference type="SUPFAM" id="SSF51306">
    <property type="entry name" value="LexA/Signal peptidase"/>
    <property type="match status" value="1"/>
</dbReference>
<dbReference type="GO" id="GO:0003677">
    <property type="term" value="F:DNA binding"/>
    <property type="evidence" value="ECO:0007669"/>
    <property type="project" value="UniProtKB-KW"/>
</dbReference>
<dbReference type="CDD" id="cd06529">
    <property type="entry name" value="S24_LexA-like"/>
    <property type="match status" value="1"/>
</dbReference>
<dbReference type="Gene3D" id="1.10.260.40">
    <property type="entry name" value="lambda repressor-like DNA-binding domains"/>
    <property type="match status" value="1"/>
</dbReference>
<evidence type="ECO:0000313" key="6">
    <source>
        <dbReference type="Proteomes" id="UP000294662"/>
    </source>
</evidence>
<dbReference type="CDD" id="cd00093">
    <property type="entry name" value="HTH_XRE"/>
    <property type="match status" value="1"/>
</dbReference>
<dbReference type="InterPro" id="IPR001387">
    <property type="entry name" value="Cro/C1-type_HTH"/>
</dbReference>
<keyword evidence="3" id="KW-0804">Transcription</keyword>
<dbReference type="Proteomes" id="UP000294662">
    <property type="component" value="Unassembled WGS sequence"/>
</dbReference>
<keyword evidence="2" id="KW-0238">DNA-binding</keyword>
<dbReference type="InterPro" id="IPR039418">
    <property type="entry name" value="LexA-like"/>
</dbReference>
<dbReference type="PANTHER" id="PTHR40661:SF3">
    <property type="entry name" value="FELS-1 PROPHAGE TRANSCRIPTIONAL REGULATOR"/>
    <property type="match status" value="1"/>
</dbReference>
<dbReference type="InterPro" id="IPR036286">
    <property type="entry name" value="LexA/Signal_pep-like_sf"/>
</dbReference>
<organism evidence="5 6">
    <name type="scientific">Antarcticimicrobium sediminis</name>
    <dbReference type="NCBI Taxonomy" id="2546227"/>
    <lineage>
        <taxon>Bacteria</taxon>
        <taxon>Pseudomonadati</taxon>
        <taxon>Pseudomonadota</taxon>
        <taxon>Alphaproteobacteria</taxon>
        <taxon>Rhodobacterales</taxon>
        <taxon>Paracoccaceae</taxon>
        <taxon>Antarcticimicrobium</taxon>
    </lineage>
</organism>
<dbReference type="PANTHER" id="PTHR40661">
    <property type="match status" value="1"/>
</dbReference>